<dbReference type="PANTHER" id="PTHR43384:SF11">
    <property type="entry name" value="SEPTUM SITE DETERMINING PROTEIN"/>
    <property type="match status" value="1"/>
</dbReference>
<dbReference type="PANTHER" id="PTHR43384">
    <property type="entry name" value="SEPTUM SITE-DETERMINING PROTEIN MIND HOMOLOG, CHLOROPLASTIC-RELATED"/>
    <property type="match status" value="1"/>
</dbReference>
<dbReference type="InterPro" id="IPR050625">
    <property type="entry name" value="ParA/MinD_ATPase"/>
</dbReference>
<keyword evidence="2" id="KW-1185">Reference proteome</keyword>
<dbReference type="GO" id="GO:0005524">
    <property type="term" value="F:ATP binding"/>
    <property type="evidence" value="ECO:0007669"/>
    <property type="project" value="TreeGrafter"/>
</dbReference>
<comment type="caution">
    <text evidence="1">The sequence shown here is derived from an EMBL/GenBank/DDBJ whole genome shotgun (WGS) entry which is preliminary data.</text>
</comment>
<dbReference type="GO" id="GO:0051782">
    <property type="term" value="P:negative regulation of cell division"/>
    <property type="evidence" value="ECO:0007669"/>
    <property type="project" value="TreeGrafter"/>
</dbReference>
<sequence>MDVEPRLLLITEDRALRDDVALIAATVGAALESRPTWEAVTPREWAVLMCGADRLPPSPRLGRGTLLLGDTAAAQGDGQQLWRLAAEHPGLQPVPLPAAEAWLARHLGERVLDRSPGRVLAVAGVLGGVGASTVAYLLAAEQAVRGASVLLVDADPAPGSGISGLLPGWEGQPGARNGRVRRVRRGDAEPGSGDELGWAQLAALDGELASPQLAAALPVRDGVQVLGGAPGAEVRRRMLEPVVRSARRVFDTVVIDVARDVDAVSLVREHLDHLLLVTPCSARGASAALQFSQSESGVSLRLVANGASHTGWSPLELAAATDLPLAGDIPEQRWLRREDSIGAAYELLRSRRGAAFIGTLLEVLDLQEQVRHE</sequence>
<dbReference type="SUPFAM" id="SSF52540">
    <property type="entry name" value="P-loop containing nucleoside triphosphate hydrolases"/>
    <property type="match status" value="1"/>
</dbReference>
<dbReference type="AlphaFoldDB" id="A0A2T0YGD7"/>
<dbReference type="EMBL" id="PVTY01000013">
    <property type="protein sequence ID" value="PRZ14042.1"/>
    <property type="molecule type" value="Genomic_DNA"/>
</dbReference>
<dbReference type="GO" id="GO:0005829">
    <property type="term" value="C:cytosol"/>
    <property type="evidence" value="ECO:0007669"/>
    <property type="project" value="TreeGrafter"/>
</dbReference>
<protein>
    <submittedName>
        <fullName evidence="1">Secretion/DNA translocation related CpaE-like protein</fullName>
    </submittedName>
</protein>
<dbReference type="GO" id="GO:0016887">
    <property type="term" value="F:ATP hydrolysis activity"/>
    <property type="evidence" value="ECO:0007669"/>
    <property type="project" value="TreeGrafter"/>
</dbReference>
<dbReference type="InterPro" id="IPR027417">
    <property type="entry name" value="P-loop_NTPase"/>
</dbReference>
<dbReference type="Proteomes" id="UP000238217">
    <property type="component" value="Unassembled WGS sequence"/>
</dbReference>
<reference evidence="1 2" key="1">
    <citation type="submission" date="2018-03" db="EMBL/GenBank/DDBJ databases">
        <title>Comparative analysis of microorganisms from saline springs in Andes Mountain Range, Colombia.</title>
        <authorList>
            <person name="Rubin E."/>
        </authorList>
    </citation>
    <scope>NUCLEOTIDE SEQUENCE [LARGE SCALE GENOMIC DNA]</scope>
    <source>
        <strain evidence="1 2">CG 35</strain>
    </source>
</reference>
<evidence type="ECO:0000313" key="2">
    <source>
        <dbReference type="Proteomes" id="UP000238217"/>
    </source>
</evidence>
<dbReference type="GO" id="GO:0009898">
    <property type="term" value="C:cytoplasmic side of plasma membrane"/>
    <property type="evidence" value="ECO:0007669"/>
    <property type="project" value="TreeGrafter"/>
</dbReference>
<dbReference type="OrthoDB" id="4962220at2"/>
<organism evidence="1 2">
    <name type="scientific">Nesterenkonia sandarakina</name>
    <dbReference type="NCBI Taxonomy" id="272918"/>
    <lineage>
        <taxon>Bacteria</taxon>
        <taxon>Bacillati</taxon>
        <taxon>Actinomycetota</taxon>
        <taxon>Actinomycetes</taxon>
        <taxon>Micrococcales</taxon>
        <taxon>Micrococcaceae</taxon>
        <taxon>Nesterenkonia</taxon>
    </lineage>
</organism>
<proteinExistence type="predicted"/>
<dbReference type="RefSeq" id="WP_106123539.1">
    <property type="nucleotide sequence ID" value="NZ_PVTY01000013.1"/>
</dbReference>
<dbReference type="Gene3D" id="3.40.50.300">
    <property type="entry name" value="P-loop containing nucleotide triphosphate hydrolases"/>
    <property type="match status" value="1"/>
</dbReference>
<evidence type="ECO:0000313" key="1">
    <source>
        <dbReference type="EMBL" id="PRZ14042.1"/>
    </source>
</evidence>
<name>A0A2T0YGD7_9MICC</name>
<accession>A0A2T0YGD7</accession>
<gene>
    <name evidence="1" type="ORF">BCL67_11344</name>
</gene>